<evidence type="ECO:0000256" key="1">
    <source>
        <dbReference type="SAM" id="Phobius"/>
    </source>
</evidence>
<accession>A0AAE6C6A4</accession>
<dbReference type="KEGG" id="bgz:XH91_01730"/>
<keyword evidence="1" id="KW-1133">Transmembrane helix</keyword>
<organism evidence="2 3">
    <name type="scientific">Bradyrhizobium guangzhouense</name>
    <dbReference type="NCBI Taxonomy" id="1325095"/>
    <lineage>
        <taxon>Bacteria</taxon>
        <taxon>Pseudomonadati</taxon>
        <taxon>Pseudomonadota</taxon>
        <taxon>Alphaproteobacteria</taxon>
        <taxon>Hyphomicrobiales</taxon>
        <taxon>Nitrobacteraceae</taxon>
        <taxon>Bradyrhizobium</taxon>
    </lineage>
</organism>
<evidence type="ECO:0000313" key="3">
    <source>
        <dbReference type="Proteomes" id="UP000288972"/>
    </source>
</evidence>
<sequence length="223" mass="23902">MATVLSFLSFFGILIGLTSVVFPLRFLYIRNRKAGSIVLAVSVVTFLPAAAIDGARQQAAALQEQTTPVPTPKSPAELAGELCKASGAIPNCREVLTRQIAEDRAHPKSPEVAATVVTPSGSCKTDWRRCSSNAELVNSFDDIGYGSVSCLYAAKKLAKYGTPSFPFLSFSDFRSDSDFVRTGVATLVEPNAEFQNGFGAMAHTIVTCKYDLASHRVVDLSID</sequence>
<proteinExistence type="predicted"/>
<keyword evidence="1" id="KW-0812">Transmembrane</keyword>
<reference evidence="2 3" key="1">
    <citation type="submission" date="2018-06" db="EMBL/GenBank/DDBJ databases">
        <title>Comparative genomics of rhizobia nodulating Arachis hypogaea in China.</title>
        <authorList>
            <person name="Li Y."/>
        </authorList>
    </citation>
    <scope>NUCLEOTIDE SEQUENCE [LARGE SCALE GENOMIC DNA]</scope>
    <source>
        <strain evidence="2 3">CCBAU 51670</strain>
    </source>
</reference>
<dbReference type="EMBL" id="CP030053">
    <property type="protein sequence ID" value="QAU44200.1"/>
    <property type="molecule type" value="Genomic_DNA"/>
</dbReference>
<dbReference type="Proteomes" id="UP000288972">
    <property type="component" value="Chromosome"/>
</dbReference>
<gene>
    <name evidence="2" type="ORF">XH91_01730</name>
</gene>
<dbReference type="RefSeq" id="WP_128948992.1">
    <property type="nucleotide sequence ID" value="NZ_CP030053.1"/>
</dbReference>
<evidence type="ECO:0000313" key="2">
    <source>
        <dbReference type="EMBL" id="QAU44200.1"/>
    </source>
</evidence>
<keyword evidence="1" id="KW-0472">Membrane</keyword>
<protein>
    <submittedName>
        <fullName evidence="2">Uncharacterized protein</fullName>
    </submittedName>
</protein>
<feature type="transmembrane region" description="Helical" evidence="1">
    <location>
        <begin position="34"/>
        <end position="52"/>
    </location>
</feature>
<name>A0AAE6C6A4_9BRAD</name>
<dbReference type="AlphaFoldDB" id="A0AAE6C6A4"/>
<feature type="transmembrane region" description="Helical" evidence="1">
    <location>
        <begin position="6"/>
        <end position="27"/>
    </location>
</feature>